<dbReference type="OrthoDB" id="9777817at2"/>
<name>A0A371B3L9_9BRAD</name>
<dbReference type="InterPro" id="IPR014756">
    <property type="entry name" value="Ig_E-set"/>
</dbReference>
<dbReference type="GO" id="GO:0003824">
    <property type="term" value="F:catalytic activity"/>
    <property type="evidence" value="ECO:0007669"/>
    <property type="project" value="InterPro"/>
</dbReference>
<comment type="subcellular location">
    <subcellularLocation>
        <location evidence="1">Periplasm</location>
    </subcellularLocation>
</comment>
<dbReference type="UniPathway" id="UPA00637"/>
<dbReference type="InterPro" id="IPR007444">
    <property type="entry name" value="Glucan_biosyn_MdoG_C"/>
</dbReference>
<accession>A0A371B3L9</accession>
<evidence type="ECO:0000256" key="2">
    <source>
        <dbReference type="ARBA" id="ARBA00005001"/>
    </source>
</evidence>
<dbReference type="GO" id="GO:0030246">
    <property type="term" value="F:carbohydrate binding"/>
    <property type="evidence" value="ECO:0007669"/>
    <property type="project" value="InterPro"/>
</dbReference>
<keyword evidence="9" id="KW-1185">Reference proteome</keyword>
<dbReference type="RefSeq" id="WP_115518309.1">
    <property type="nucleotide sequence ID" value="NZ_QRGO01000002.1"/>
</dbReference>
<dbReference type="Proteomes" id="UP000263993">
    <property type="component" value="Unassembled WGS sequence"/>
</dbReference>
<proteinExistence type="inferred from homology"/>
<comment type="caution">
    <text evidence="8">The sequence shown here is derived from an EMBL/GenBank/DDBJ whole genome shotgun (WGS) entry which is preliminary data.</text>
</comment>
<gene>
    <name evidence="8" type="ORF">DXH78_16480</name>
</gene>
<dbReference type="InterPro" id="IPR014438">
    <property type="entry name" value="Glucan_biosyn_MdoG/MdoD"/>
</dbReference>
<dbReference type="Gene3D" id="2.60.40.10">
    <property type="entry name" value="Immunoglobulins"/>
    <property type="match status" value="1"/>
</dbReference>
<dbReference type="SUPFAM" id="SSF81296">
    <property type="entry name" value="E set domains"/>
    <property type="match status" value="1"/>
</dbReference>
<organism evidence="8 9">
    <name type="scientific">Undibacter mobilis</name>
    <dbReference type="NCBI Taxonomy" id="2292256"/>
    <lineage>
        <taxon>Bacteria</taxon>
        <taxon>Pseudomonadati</taxon>
        <taxon>Pseudomonadota</taxon>
        <taxon>Alphaproteobacteria</taxon>
        <taxon>Hyphomicrobiales</taxon>
        <taxon>Nitrobacteraceae</taxon>
        <taxon>Undibacter</taxon>
    </lineage>
</organism>
<evidence type="ECO:0000256" key="6">
    <source>
        <dbReference type="SAM" id="SignalP"/>
    </source>
</evidence>
<dbReference type="AlphaFoldDB" id="A0A371B3L9"/>
<dbReference type="PIRSF" id="PIRSF006281">
    <property type="entry name" value="MdoG"/>
    <property type="match status" value="1"/>
</dbReference>
<evidence type="ECO:0000256" key="3">
    <source>
        <dbReference type="ARBA" id="ARBA00009284"/>
    </source>
</evidence>
<dbReference type="PANTHER" id="PTHR30504">
    <property type="entry name" value="GLUCANS BIOSYNTHESIS PROTEIN"/>
    <property type="match status" value="1"/>
</dbReference>
<dbReference type="PANTHER" id="PTHR30504:SF2">
    <property type="entry name" value="GLUCANS BIOSYNTHESIS PROTEIN G"/>
    <property type="match status" value="1"/>
</dbReference>
<dbReference type="InterPro" id="IPR013783">
    <property type="entry name" value="Ig-like_fold"/>
</dbReference>
<dbReference type="InterPro" id="IPR011013">
    <property type="entry name" value="Gal_mutarotase_sf_dom"/>
</dbReference>
<sequence>MNRRQFLATTAIVSAAAALPLRHVASGAPQPSAAAPPKRGPVPFDPSSVRQMAKDLAQKPFTAQDQNIPAGLKDIGYDGYRKIRFAPDRALWRNEGLPFQLQMFHRGFMYSGRVDLHEVVDGKASAIVYAPDLFTFEDVKPPDPGSDLGFAGFRIHAPINRPDYYDEVSVFLGASYFRAVAKGETYGLSARGLAINTADPKGEEFPAFRSFWIEKPQKHATSIVVHALLDSKSAAAAYRFTIRPGEATIYDVEMAVYPRVDIAEPGIAPMTSMFFFGPNDRDGVDDFRPAVHDSDGLAILNGRGEQLWRVLTNPIDLQISSFFDTNPRNFGLIQRQRDFAAYQDLESHFQTRPSLRVEPIGDWSSGEVRLIEIPTREEVHDNIVAFWRPKDPLKAKGEYNFTYRLHWGEGKPGAGLARFVKTATGAAGSGRLFVLDIAGDKLKDIKPDAVRGNVSANFGKISNVVSQPNKETGGWRLSFNLDPEKAPVVELRASLFDGDTPLSEIWVYRWTP</sequence>
<evidence type="ECO:0000256" key="4">
    <source>
        <dbReference type="ARBA" id="ARBA00022729"/>
    </source>
</evidence>
<dbReference type="Gene3D" id="2.70.98.10">
    <property type="match status" value="1"/>
</dbReference>
<dbReference type="InterPro" id="IPR014718">
    <property type="entry name" value="GH-type_carb-bd"/>
</dbReference>
<dbReference type="SUPFAM" id="SSF74650">
    <property type="entry name" value="Galactose mutarotase-like"/>
    <property type="match status" value="1"/>
</dbReference>
<feature type="domain" description="Glucan biosynthesis periplasmic MdoG C-terminal" evidence="7">
    <location>
        <begin position="44"/>
        <end position="510"/>
    </location>
</feature>
<feature type="signal peptide" evidence="6">
    <location>
        <begin position="1"/>
        <end position="25"/>
    </location>
</feature>
<dbReference type="FunFam" id="2.70.98.10:FF:000001">
    <property type="entry name" value="Glucans biosynthesis protein G"/>
    <property type="match status" value="1"/>
</dbReference>
<reference evidence="9" key="1">
    <citation type="submission" date="2018-08" db="EMBL/GenBank/DDBJ databases">
        <authorList>
            <person name="Kim S.-J."/>
            <person name="Jung G.-Y."/>
        </authorList>
    </citation>
    <scope>NUCLEOTIDE SEQUENCE [LARGE SCALE GENOMIC DNA]</scope>
    <source>
        <strain evidence="9">GY_H</strain>
    </source>
</reference>
<dbReference type="Pfam" id="PF04349">
    <property type="entry name" value="MdoG"/>
    <property type="match status" value="1"/>
</dbReference>
<dbReference type="GO" id="GO:0030288">
    <property type="term" value="C:outer membrane-bounded periplasmic space"/>
    <property type="evidence" value="ECO:0007669"/>
    <property type="project" value="TreeGrafter"/>
</dbReference>
<keyword evidence="4 6" id="KW-0732">Signal</keyword>
<comment type="pathway">
    <text evidence="2">Glycan metabolism; osmoregulated periplasmic glucan (OPG) biosynthesis.</text>
</comment>
<feature type="chain" id="PRO_5016604694" evidence="6">
    <location>
        <begin position="26"/>
        <end position="512"/>
    </location>
</feature>
<evidence type="ECO:0000313" key="8">
    <source>
        <dbReference type="EMBL" id="RDV02186.1"/>
    </source>
</evidence>
<dbReference type="GO" id="GO:0051274">
    <property type="term" value="P:beta-glucan biosynthetic process"/>
    <property type="evidence" value="ECO:0007669"/>
    <property type="project" value="TreeGrafter"/>
</dbReference>
<dbReference type="EMBL" id="QRGO01000002">
    <property type="protein sequence ID" value="RDV02186.1"/>
    <property type="molecule type" value="Genomic_DNA"/>
</dbReference>
<evidence type="ECO:0000256" key="1">
    <source>
        <dbReference type="ARBA" id="ARBA00004418"/>
    </source>
</evidence>
<protein>
    <submittedName>
        <fullName evidence="8">Glucan biosynthesis protein G</fullName>
    </submittedName>
</protein>
<keyword evidence="5" id="KW-0574">Periplasm</keyword>
<comment type="similarity">
    <text evidence="3">Belongs to the OpgD/OpgG family.</text>
</comment>
<dbReference type="InterPro" id="IPR006311">
    <property type="entry name" value="TAT_signal"/>
</dbReference>
<evidence type="ECO:0000259" key="7">
    <source>
        <dbReference type="Pfam" id="PF04349"/>
    </source>
</evidence>
<evidence type="ECO:0000313" key="9">
    <source>
        <dbReference type="Proteomes" id="UP000263993"/>
    </source>
</evidence>
<evidence type="ECO:0000256" key="5">
    <source>
        <dbReference type="ARBA" id="ARBA00022764"/>
    </source>
</evidence>
<dbReference type="PROSITE" id="PS51318">
    <property type="entry name" value="TAT"/>
    <property type="match status" value="1"/>
</dbReference>